<name>A0A5M8RZD2_9BACI</name>
<dbReference type="Proteomes" id="UP000324326">
    <property type="component" value="Unassembled WGS sequence"/>
</dbReference>
<dbReference type="GO" id="GO:0046872">
    <property type="term" value="F:metal ion binding"/>
    <property type="evidence" value="ECO:0007669"/>
    <property type="project" value="UniProtKB-KW"/>
</dbReference>
<feature type="transmembrane region" description="Helical" evidence="7">
    <location>
        <begin position="301"/>
        <end position="320"/>
    </location>
</feature>
<protein>
    <recommendedName>
        <fullName evidence="8">Peptidase S8/S53 domain-containing protein</fullName>
    </recommendedName>
</protein>
<dbReference type="InterPro" id="IPR050131">
    <property type="entry name" value="Peptidase_S8_subtilisin-like"/>
</dbReference>
<accession>A0A5M8RZD2</accession>
<dbReference type="GO" id="GO:0004252">
    <property type="term" value="F:serine-type endopeptidase activity"/>
    <property type="evidence" value="ECO:0007669"/>
    <property type="project" value="UniProtKB-UniRule"/>
</dbReference>
<dbReference type="SUPFAM" id="SSF52743">
    <property type="entry name" value="Subtilisin-like"/>
    <property type="match status" value="1"/>
</dbReference>
<dbReference type="InterPro" id="IPR000209">
    <property type="entry name" value="Peptidase_S8/S53_dom"/>
</dbReference>
<dbReference type="PROSITE" id="PS51892">
    <property type="entry name" value="SUBTILASE"/>
    <property type="match status" value="1"/>
</dbReference>
<evidence type="ECO:0000313" key="10">
    <source>
        <dbReference type="Proteomes" id="UP000324326"/>
    </source>
</evidence>
<sequence length="333" mass="36918">MKKELILLLFCCVVFLFCPIFETYGLSEEEYLKNQYREVITIKEKYNVKGEGVSIALLDSGISKKKNQIAIKGGISYKETDNYVDLNGHGTHIAGIINSIAPKADIYAVKVLDKRLSGSYDDLIKGIEWAIANNVDIISMSLGGDKKSKSLHKAIKEAHQKGIVVISSVGNNGFSVNDTVTYPAKYDEVIGVGALGKNKKRWFRTSRGNGIDFLAPGEEILSNSLNGKYIKRSGTSISAAYVTGVVALMIEQNKSLSNDEIKNILSRTAIPLGSKYEYGHGALNINNALDQSNKIRWFKNLKTGVIVFGFLTLVTCFFFIRKSRNRKVLIERK</sequence>
<evidence type="ECO:0000256" key="3">
    <source>
        <dbReference type="ARBA" id="ARBA00022723"/>
    </source>
</evidence>
<dbReference type="InterPro" id="IPR015500">
    <property type="entry name" value="Peptidase_S8_subtilisin-rel"/>
</dbReference>
<dbReference type="AlphaFoldDB" id="A0A5M8RZD2"/>
<dbReference type="PRINTS" id="PR00723">
    <property type="entry name" value="SUBTILISIN"/>
</dbReference>
<keyword evidence="4 6" id="KW-0378">Hydrolase</keyword>
<organism evidence="9 10">
    <name type="scientific">Bacillus swezeyi</name>
    <dbReference type="NCBI Taxonomy" id="1925020"/>
    <lineage>
        <taxon>Bacteria</taxon>
        <taxon>Bacillati</taxon>
        <taxon>Bacillota</taxon>
        <taxon>Bacilli</taxon>
        <taxon>Bacillales</taxon>
        <taxon>Bacillaceae</taxon>
        <taxon>Bacillus</taxon>
    </lineage>
</organism>
<evidence type="ECO:0000256" key="1">
    <source>
        <dbReference type="ARBA" id="ARBA00011073"/>
    </source>
</evidence>
<keyword evidence="3" id="KW-0479">Metal-binding</keyword>
<evidence type="ECO:0000256" key="4">
    <source>
        <dbReference type="ARBA" id="ARBA00022801"/>
    </source>
</evidence>
<keyword evidence="7" id="KW-0472">Membrane</keyword>
<evidence type="ECO:0000256" key="5">
    <source>
        <dbReference type="ARBA" id="ARBA00022825"/>
    </source>
</evidence>
<dbReference type="RefSeq" id="WP_148955453.1">
    <property type="nucleotide sequence ID" value="NZ_QSND01000001.1"/>
</dbReference>
<dbReference type="PANTHER" id="PTHR43806">
    <property type="entry name" value="PEPTIDASE S8"/>
    <property type="match status" value="1"/>
</dbReference>
<comment type="similarity">
    <text evidence="1 6">Belongs to the peptidase S8 family.</text>
</comment>
<dbReference type="Pfam" id="PF00082">
    <property type="entry name" value="Peptidase_S8"/>
    <property type="match status" value="1"/>
</dbReference>
<keyword evidence="2 6" id="KW-0645">Protease</keyword>
<keyword evidence="7" id="KW-0812">Transmembrane</keyword>
<feature type="active site" description="Charge relay system" evidence="6">
    <location>
        <position position="236"/>
    </location>
</feature>
<feature type="active site" description="Charge relay system" evidence="6">
    <location>
        <position position="89"/>
    </location>
</feature>
<proteinExistence type="inferred from homology"/>
<evidence type="ECO:0000256" key="2">
    <source>
        <dbReference type="ARBA" id="ARBA00022670"/>
    </source>
</evidence>
<evidence type="ECO:0000256" key="6">
    <source>
        <dbReference type="PROSITE-ProRule" id="PRU01240"/>
    </source>
</evidence>
<dbReference type="InterPro" id="IPR036852">
    <property type="entry name" value="Peptidase_S8/S53_dom_sf"/>
</dbReference>
<evidence type="ECO:0000259" key="8">
    <source>
        <dbReference type="Pfam" id="PF00082"/>
    </source>
</evidence>
<comment type="caution">
    <text evidence="9">The sequence shown here is derived from an EMBL/GenBank/DDBJ whole genome shotgun (WGS) entry which is preliminary data.</text>
</comment>
<dbReference type="PANTHER" id="PTHR43806:SF11">
    <property type="entry name" value="CEREVISIN-RELATED"/>
    <property type="match status" value="1"/>
</dbReference>
<gene>
    <name evidence="9" type="ORF">DX927_00180</name>
</gene>
<dbReference type="EMBL" id="QSND01000001">
    <property type="protein sequence ID" value="KAA6452683.1"/>
    <property type="molecule type" value="Genomic_DNA"/>
</dbReference>
<reference evidence="9 10" key="1">
    <citation type="submission" date="2018-08" db="EMBL/GenBank/DDBJ databases">
        <title>Bacillus phenotypic plasticity.</title>
        <authorList>
            <person name="Hurtado E."/>
        </authorList>
    </citation>
    <scope>NUCLEOTIDE SEQUENCE [LARGE SCALE GENOMIC DNA]</scope>
    <source>
        <strain evidence="9 10">427</strain>
    </source>
</reference>
<dbReference type="CDD" id="cd07477">
    <property type="entry name" value="Peptidases_S8_Subtilisin_subset"/>
    <property type="match status" value="1"/>
</dbReference>
<dbReference type="InterPro" id="IPR034202">
    <property type="entry name" value="Subtilisin_Carlsberg-like"/>
</dbReference>
<keyword evidence="5 6" id="KW-0720">Serine protease</keyword>
<dbReference type="Gene3D" id="3.40.50.200">
    <property type="entry name" value="Peptidase S8/S53 domain"/>
    <property type="match status" value="1"/>
</dbReference>
<evidence type="ECO:0000256" key="7">
    <source>
        <dbReference type="SAM" id="Phobius"/>
    </source>
</evidence>
<dbReference type="GO" id="GO:0006508">
    <property type="term" value="P:proteolysis"/>
    <property type="evidence" value="ECO:0007669"/>
    <property type="project" value="UniProtKB-KW"/>
</dbReference>
<feature type="active site" description="Charge relay system" evidence="6">
    <location>
        <position position="59"/>
    </location>
</feature>
<feature type="domain" description="Peptidase S8/S53" evidence="8">
    <location>
        <begin position="50"/>
        <end position="281"/>
    </location>
</feature>
<keyword evidence="7" id="KW-1133">Transmembrane helix</keyword>
<evidence type="ECO:0000313" key="9">
    <source>
        <dbReference type="EMBL" id="KAA6452683.1"/>
    </source>
</evidence>